<dbReference type="EMBL" id="LDCN01000001">
    <property type="protein sequence ID" value="KLI00807.1"/>
    <property type="molecule type" value="Genomic_DNA"/>
</dbReference>
<protein>
    <submittedName>
        <fullName evidence="1">Uncharacterized protein</fullName>
    </submittedName>
</protein>
<name>A0A837KV56_9BACL</name>
<gene>
    <name evidence="1" type="ORF">AA984_02525</name>
</gene>
<organism evidence="1 2">
    <name type="scientific">Brevibacillus formosus</name>
    <dbReference type="NCBI Taxonomy" id="54913"/>
    <lineage>
        <taxon>Bacteria</taxon>
        <taxon>Bacillati</taxon>
        <taxon>Bacillota</taxon>
        <taxon>Bacilli</taxon>
        <taxon>Bacillales</taxon>
        <taxon>Paenibacillaceae</taxon>
        <taxon>Brevibacillus</taxon>
    </lineage>
</organism>
<accession>A0A837KV56</accession>
<proteinExistence type="predicted"/>
<reference evidence="1 2" key="1">
    <citation type="submission" date="2015-05" db="EMBL/GenBank/DDBJ databases">
        <title>Genome sequencing project for genomic taxonomy and phylogenomics of Bacillus-like bacteria.</title>
        <authorList>
            <person name="Liu B."/>
            <person name="Wang J."/>
            <person name="Zhu Y."/>
            <person name="Liu G."/>
            <person name="Chen Q."/>
            <person name="Chen Z."/>
            <person name="Lan J."/>
            <person name="Che J."/>
            <person name="Ge C."/>
            <person name="Shi H."/>
            <person name="Pan Z."/>
            <person name="Liu X."/>
        </authorList>
    </citation>
    <scope>NUCLEOTIDE SEQUENCE [LARGE SCALE GENOMIC DNA]</scope>
    <source>
        <strain evidence="1 2">DSM 9885</strain>
    </source>
</reference>
<dbReference type="Proteomes" id="UP000035218">
    <property type="component" value="Unassembled WGS sequence"/>
</dbReference>
<comment type="caution">
    <text evidence="1">The sequence shown here is derived from an EMBL/GenBank/DDBJ whole genome shotgun (WGS) entry which is preliminary data.</text>
</comment>
<evidence type="ECO:0000313" key="2">
    <source>
        <dbReference type="Proteomes" id="UP000035218"/>
    </source>
</evidence>
<sequence>MVFTSKLFPILLLTNEMEKCHTKSAIFLKNICFSFKQLFVSRVRLYESIRFIKKNASQLLSRKADIDAWRSFIASSTVHSTLALRLML</sequence>
<dbReference type="AlphaFoldDB" id="A0A837KV56"/>
<evidence type="ECO:0000313" key="1">
    <source>
        <dbReference type="EMBL" id="KLI00807.1"/>
    </source>
</evidence>